<dbReference type="EC" id="4.1.2.n4" evidence="5"/>
<gene>
    <name evidence="5" type="ORF">AVDCRST_MAG66-4376</name>
</gene>
<proteinExistence type="inferred from homology"/>
<feature type="non-terminal residue" evidence="5">
    <location>
        <position position="195"/>
    </location>
</feature>
<dbReference type="GO" id="GO:0046872">
    <property type="term" value="F:metal ion binding"/>
    <property type="evidence" value="ECO:0007669"/>
    <property type="project" value="UniProtKB-KW"/>
</dbReference>
<evidence type="ECO:0000313" key="5">
    <source>
        <dbReference type="EMBL" id="CAA9445289.1"/>
    </source>
</evidence>
<dbReference type="Pfam" id="PF03328">
    <property type="entry name" value="HpcH_HpaI"/>
    <property type="match status" value="1"/>
</dbReference>
<dbReference type="AlphaFoldDB" id="A0A6J4QSQ2"/>
<sequence length="195" mass="19856">MSGDGPSGPGTFVARLRARRRLVGYWMACDNPVAIERVGGVGYDYVGVDGQHGVPRSAWPLAMMAVDALARSAGVLRVPSADPVAIGAALDAGARAVVVPMVESAAEAERAVRACRHWPAGNRSLAGPVRAELRLGSEPRALDDAVACIVMIETAGALADLDAICAVDGLDAVYVGPADLTIAVGGARFGDPAAA</sequence>
<protein>
    <submittedName>
        <fullName evidence="5">2,4-dihydroxyhept-2-ene-1,7-dioic acid aldolase (EC)</fullName>
        <ecNumber evidence="5">4.1.2.n4</ecNumber>
    </submittedName>
</protein>
<dbReference type="Gene3D" id="3.20.20.60">
    <property type="entry name" value="Phosphoenolpyruvate-binding domains"/>
    <property type="match status" value="1"/>
</dbReference>
<dbReference type="PANTHER" id="PTHR30502">
    <property type="entry name" value="2-KETO-3-DEOXY-L-RHAMNONATE ALDOLASE"/>
    <property type="match status" value="1"/>
</dbReference>
<dbReference type="InterPro" id="IPR050251">
    <property type="entry name" value="HpcH-HpaI_aldolase"/>
</dbReference>
<evidence type="ECO:0000256" key="1">
    <source>
        <dbReference type="ARBA" id="ARBA00005568"/>
    </source>
</evidence>
<comment type="similarity">
    <text evidence="1">Belongs to the HpcH/HpaI aldolase family.</text>
</comment>
<dbReference type="InterPro" id="IPR005000">
    <property type="entry name" value="Aldolase/citrate-lyase_domain"/>
</dbReference>
<evidence type="ECO:0000256" key="2">
    <source>
        <dbReference type="ARBA" id="ARBA00022723"/>
    </source>
</evidence>
<dbReference type="PANTHER" id="PTHR30502:SF0">
    <property type="entry name" value="PHOSPHOENOLPYRUVATE CARBOXYLASE FAMILY PROTEIN"/>
    <property type="match status" value="1"/>
</dbReference>
<dbReference type="SUPFAM" id="SSF51621">
    <property type="entry name" value="Phosphoenolpyruvate/pyruvate domain"/>
    <property type="match status" value="1"/>
</dbReference>
<dbReference type="InterPro" id="IPR040442">
    <property type="entry name" value="Pyrv_kinase-like_dom_sf"/>
</dbReference>
<keyword evidence="2" id="KW-0479">Metal-binding</keyword>
<dbReference type="InterPro" id="IPR015813">
    <property type="entry name" value="Pyrv/PenolPyrv_kinase-like_dom"/>
</dbReference>
<dbReference type="EMBL" id="CADCUS010000588">
    <property type="protein sequence ID" value="CAA9445289.1"/>
    <property type="molecule type" value="Genomic_DNA"/>
</dbReference>
<dbReference type="GO" id="GO:0016832">
    <property type="term" value="F:aldehyde-lyase activity"/>
    <property type="evidence" value="ECO:0007669"/>
    <property type="project" value="TreeGrafter"/>
</dbReference>
<feature type="domain" description="HpcH/HpaI aldolase/citrate lyase" evidence="4">
    <location>
        <begin position="24"/>
        <end position="188"/>
    </location>
</feature>
<reference evidence="5" key="1">
    <citation type="submission" date="2020-02" db="EMBL/GenBank/DDBJ databases">
        <authorList>
            <person name="Meier V. D."/>
        </authorList>
    </citation>
    <scope>NUCLEOTIDE SEQUENCE</scope>
    <source>
        <strain evidence="5">AVDCRST_MAG66</strain>
    </source>
</reference>
<organism evidence="5">
    <name type="scientific">uncultured Pseudonocardia sp</name>
    <dbReference type="NCBI Taxonomy" id="211455"/>
    <lineage>
        <taxon>Bacteria</taxon>
        <taxon>Bacillati</taxon>
        <taxon>Actinomycetota</taxon>
        <taxon>Actinomycetes</taxon>
        <taxon>Pseudonocardiales</taxon>
        <taxon>Pseudonocardiaceae</taxon>
        <taxon>Pseudonocardia</taxon>
        <taxon>environmental samples</taxon>
    </lineage>
</organism>
<evidence type="ECO:0000259" key="4">
    <source>
        <dbReference type="Pfam" id="PF03328"/>
    </source>
</evidence>
<keyword evidence="3 5" id="KW-0456">Lyase</keyword>
<name>A0A6J4QSQ2_9PSEU</name>
<evidence type="ECO:0000256" key="3">
    <source>
        <dbReference type="ARBA" id="ARBA00023239"/>
    </source>
</evidence>
<accession>A0A6J4QSQ2</accession>
<dbReference type="GO" id="GO:0005737">
    <property type="term" value="C:cytoplasm"/>
    <property type="evidence" value="ECO:0007669"/>
    <property type="project" value="TreeGrafter"/>
</dbReference>